<dbReference type="EMBL" id="JACXBF010000127">
    <property type="protein sequence ID" value="MBD2799980.1"/>
    <property type="molecule type" value="Genomic_DNA"/>
</dbReference>
<reference evidence="2" key="2">
    <citation type="journal article" date="2024" name="Toxins">
        <title>Genome Sequence Analysis of Native Xenorhabdus Strains Isolated from Entomopathogenic Nematodes in Argentina.</title>
        <authorList>
            <person name="Palma L."/>
            <person name="Frizzo L."/>
            <person name="Kaiser S."/>
            <person name="Berry C."/>
            <person name="Caballero P."/>
            <person name="Bode H.B."/>
            <person name="Del Valle E.E."/>
        </authorList>
    </citation>
    <scope>NUCLEOTIDE SEQUENCE</scope>
    <source>
        <strain evidence="2">M</strain>
    </source>
</reference>
<gene>
    <name evidence="2" type="ORF">ID854_05795</name>
</gene>
<evidence type="ECO:0000313" key="2">
    <source>
        <dbReference type="EMBL" id="MBD2799980.1"/>
    </source>
</evidence>
<keyword evidence="1" id="KW-0732">Signal</keyword>
<feature type="signal peptide" evidence="1">
    <location>
        <begin position="1"/>
        <end position="21"/>
    </location>
</feature>
<accession>A0AAW3YPZ0</accession>
<name>A0AAW3YPZ0_9GAMM</name>
<proteinExistence type="predicted"/>
<feature type="chain" id="PRO_5043834335" evidence="1">
    <location>
        <begin position="22"/>
        <end position="119"/>
    </location>
</feature>
<evidence type="ECO:0000256" key="1">
    <source>
        <dbReference type="SAM" id="SignalP"/>
    </source>
</evidence>
<dbReference type="RefSeq" id="WP_038237604.1">
    <property type="nucleotide sequence ID" value="NZ_CAWNPE010000001.1"/>
</dbReference>
<comment type="caution">
    <text evidence="2">The sequence shown here is derived from an EMBL/GenBank/DDBJ whole genome shotgun (WGS) entry which is preliminary data.</text>
</comment>
<dbReference type="Proteomes" id="UP001193920">
    <property type="component" value="Unassembled WGS sequence"/>
</dbReference>
<protein>
    <submittedName>
        <fullName evidence="2">Uncharacterized protein</fullName>
    </submittedName>
</protein>
<sequence length="119" mass="13327">MNPIKIMLLSSLFLSASTSYAAFNGKEAEQLEIINHHSEIKLKNLQSRKDKSVAHAITLNPENSALIKELEASWDNMIAKKCLLETIESANTDAEIAEKNGCLIKEYEAEAIYFENMLP</sequence>
<dbReference type="GeneID" id="97125316"/>
<reference evidence="2" key="1">
    <citation type="submission" date="2020-09" db="EMBL/GenBank/DDBJ databases">
        <authorList>
            <person name="Palma L."/>
            <person name="Caballero P."/>
            <person name="Berry C."/>
            <person name="Del Valle E."/>
        </authorList>
    </citation>
    <scope>NUCLEOTIDE SEQUENCE</scope>
    <source>
        <strain evidence="2">M</strain>
    </source>
</reference>
<dbReference type="AlphaFoldDB" id="A0AAW3YPZ0"/>
<organism evidence="2">
    <name type="scientific">Xenorhabdus szentirmaii</name>
    <dbReference type="NCBI Taxonomy" id="290112"/>
    <lineage>
        <taxon>Bacteria</taxon>
        <taxon>Pseudomonadati</taxon>
        <taxon>Pseudomonadota</taxon>
        <taxon>Gammaproteobacteria</taxon>
        <taxon>Enterobacterales</taxon>
        <taxon>Morganellaceae</taxon>
        <taxon>Xenorhabdus</taxon>
    </lineage>
</organism>